<dbReference type="EMBL" id="JACHJG010000014">
    <property type="protein sequence ID" value="MBB4889685.1"/>
    <property type="molecule type" value="Genomic_DNA"/>
</dbReference>
<feature type="domain" description="SnoaL-like" evidence="8">
    <location>
        <begin position="180"/>
        <end position="256"/>
    </location>
</feature>
<gene>
    <name evidence="9" type="ORF">FHS38_005761</name>
</gene>
<keyword evidence="5" id="KW-0804">Transcription</keyword>
<dbReference type="InterPro" id="IPR013325">
    <property type="entry name" value="RNA_pol_sigma_r2"/>
</dbReference>
<dbReference type="InterPro" id="IPR007627">
    <property type="entry name" value="RNA_pol_sigma70_r2"/>
</dbReference>
<feature type="domain" description="RNA polymerase sigma-70 region 2" evidence="6">
    <location>
        <begin position="9"/>
        <end position="72"/>
    </location>
</feature>
<evidence type="ECO:0000256" key="1">
    <source>
        <dbReference type="ARBA" id="ARBA00010641"/>
    </source>
</evidence>
<keyword evidence="4" id="KW-0731">Sigma factor</keyword>
<evidence type="ECO:0000256" key="2">
    <source>
        <dbReference type="ARBA" id="ARBA00011344"/>
    </source>
</evidence>
<evidence type="ECO:0000313" key="9">
    <source>
        <dbReference type="EMBL" id="MBB4889685.1"/>
    </source>
</evidence>
<dbReference type="GO" id="GO:0006352">
    <property type="term" value="P:DNA-templated transcription initiation"/>
    <property type="evidence" value="ECO:0007669"/>
    <property type="project" value="InterPro"/>
</dbReference>
<dbReference type="GO" id="GO:0016987">
    <property type="term" value="F:sigma factor activity"/>
    <property type="evidence" value="ECO:0007669"/>
    <property type="project" value="UniProtKB-KW"/>
</dbReference>
<dbReference type="Pfam" id="PF08281">
    <property type="entry name" value="Sigma70_r4_2"/>
    <property type="match status" value="1"/>
</dbReference>
<dbReference type="InterPro" id="IPR037401">
    <property type="entry name" value="SnoaL-like"/>
</dbReference>
<dbReference type="Pfam" id="PF12680">
    <property type="entry name" value="SnoaL_2"/>
    <property type="match status" value="1"/>
</dbReference>
<dbReference type="InterPro" id="IPR013249">
    <property type="entry name" value="RNA_pol_sigma70_r4_t2"/>
</dbReference>
<organism evidence="9 10">
    <name type="scientific">Streptomyces netropsis</name>
    <name type="common">Streptoverticillium netropsis</name>
    <dbReference type="NCBI Taxonomy" id="55404"/>
    <lineage>
        <taxon>Bacteria</taxon>
        <taxon>Bacillati</taxon>
        <taxon>Actinomycetota</taxon>
        <taxon>Actinomycetes</taxon>
        <taxon>Kitasatosporales</taxon>
        <taxon>Streptomycetaceae</taxon>
        <taxon>Streptomyces</taxon>
    </lineage>
</organism>
<dbReference type="CDD" id="cd06171">
    <property type="entry name" value="Sigma70_r4"/>
    <property type="match status" value="1"/>
</dbReference>
<dbReference type="InterPro" id="IPR014303">
    <property type="entry name" value="RNA_pol_sigma-70_ECF"/>
</dbReference>
<feature type="domain" description="RNA polymerase sigma factor 70 region 4 type 2" evidence="7">
    <location>
        <begin position="110"/>
        <end position="162"/>
    </location>
</feature>
<dbReference type="Proteomes" id="UP000556436">
    <property type="component" value="Unassembled WGS sequence"/>
</dbReference>
<evidence type="ECO:0000256" key="3">
    <source>
        <dbReference type="ARBA" id="ARBA00023015"/>
    </source>
</evidence>
<proteinExistence type="inferred from homology"/>
<dbReference type="NCBIfam" id="TIGR02937">
    <property type="entry name" value="sigma70-ECF"/>
    <property type="match status" value="1"/>
</dbReference>
<dbReference type="InterPro" id="IPR052704">
    <property type="entry name" value="ECF_Sigma-70_Domain"/>
</dbReference>
<dbReference type="AlphaFoldDB" id="A0A7W7PID9"/>
<dbReference type="Pfam" id="PF04542">
    <property type="entry name" value="Sigma70_r2"/>
    <property type="match status" value="1"/>
</dbReference>
<dbReference type="SUPFAM" id="SSF88946">
    <property type="entry name" value="Sigma2 domain of RNA polymerase sigma factors"/>
    <property type="match status" value="1"/>
</dbReference>
<reference evidence="9 10" key="1">
    <citation type="submission" date="2020-08" db="EMBL/GenBank/DDBJ databases">
        <title>Genomic Encyclopedia of Type Strains, Phase III (KMG-III): the genomes of soil and plant-associated and newly described type strains.</title>
        <authorList>
            <person name="Whitman W."/>
        </authorList>
    </citation>
    <scope>NUCLEOTIDE SEQUENCE [LARGE SCALE GENOMIC DNA]</scope>
    <source>
        <strain evidence="9 10">CECT 3265</strain>
    </source>
</reference>
<dbReference type="RefSeq" id="WP_184738318.1">
    <property type="nucleotide sequence ID" value="NZ_CP147867.1"/>
</dbReference>
<accession>A0A7W7PID9</accession>
<dbReference type="Gene3D" id="1.10.1740.10">
    <property type="match status" value="1"/>
</dbReference>
<keyword evidence="10" id="KW-1185">Reference proteome</keyword>
<evidence type="ECO:0000259" key="7">
    <source>
        <dbReference type="Pfam" id="PF08281"/>
    </source>
</evidence>
<name>A0A7W7PID9_STRNE</name>
<keyword evidence="3" id="KW-0805">Transcription regulation</keyword>
<comment type="caution">
    <text evidence="9">The sequence shown here is derived from an EMBL/GenBank/DDBJ whole genome shotgun (WGS) entry which is preliminary data.</text>
</comment>
<dbReference type="SUPFAM" id="SSF54427">
    <property type="entry name" value="NTF2-like"/>
    <property type="match status" value="1"/>
</dbReference>
<evidence type="ECO:0000259" key="6">
    <source>
        <dbReference type="Pfam" id="PF04542"/>
    </source>
</evidence>
<dbReference type="InterPro" id="IPR032710">
    <property type="entry name" value="NTF2-like_dom_sf"/>
</dbReference>
<dbReference type="Gene3D" id="1.10.10.10">
    <property type="entry name" value="Winged helix-like DNA-binding domain superfamily/Winged helix DNA-binding domain"/>
    <property type="match status" value="1"/>
</dbReference>
<dbReference type="InterPro" id="IPR036388">
    <property type="entry name" value="WH-like_DNA-bd_sf"/>
</dbReference>
<dbReference type="GO" id="GO:0003677">
    <property type="term" value="F:DNA binding"/>
    <property type="evidence" value="ECO:0007669"/>
    <property type="project" value="InterPro"/>
</dbReference>
<evidence type="ECO:0000256" key="4">
    <source>
        <dbReference type="ARBA" id="ARBA00023082"/>
    </source>
</evidence>
<dbReference type="PANTHER" id="PTHR30173">
    <property type="entry name" value="SIGMA 19 FACTOR"/>
    <property type="match status" value="1"/>
</dbReference>
<evidence type="ECO:0000313" key="10">
    <source>
        <dbReference type="Proteomes" id="UP000556436"/>
    </source>
</evidence>
<dbReference type="Gene3D" id="3.10.450.50">
    <property type="match status" value="1"/>
</dbReference>
<dbReference type="NCBIfam" id="NF007214">
    <property type="entry name" value="PRK09636.1"/>
    <property type="match status" value="1"/>
</dbReference>
<comment type="subunit">
    <text evidence="2">Interacts transiently with the RNA polymerase catalytic core formed by RpoA, RpoB, RpoC and RpoZ (2 alpha, 1 beta, 1 beta' and 1 omega subunit) to form the RNA polymerase holoenzyme that can initiate transcription.</text>
</comment>
<dbReference type="InterPro" id="IPR013324">
    <property type="entry name" value="RNA_pol_sigma_r3/r4-like"/>
</dbReference>
<dbReference type="PANTHER" id="PTHR30173:SF36">
    <property type="entry name" value="ECF RNA POLYMERASE SIGMA FACTOR SIGJ"/>
    <property type="match status" value="1"/>
</dbReference>
<evidence type="ECO:0000256" key="5">
    <source>
        <dbReference type="ARBA" id="ARBA00023163"/>
    </source>
</evidence>
<protein>
    <submittedName>
        <fullName evidence="9">RNA polymerase sigma-70 factor (ECF subfamily)</fullName>
    </submittedName>
</protein>
<dbReference type="NCBIfam" id="TIGR02957">
    <property type="entry name" value="SigX4"/>
    <property type="match status" value="1"/>
</dbReference>
<dbReference type="InterPro" id="IPR014284">
    <property type="entry name" value="RNA_pol_sigma-70_dom"/>
</dbReference>
<comment type="similarity">
    <text evidence="1">Belongs to the sigma-70 factor family. ECF subfamily.</text>
</comment>
<sequence>MSVGLAAEFESYRPRLFSLAYRLLGAASEAEDAVQDTFLRWNAADREAIRTPAAWLTTVLTHLCLNHLASARVRREQYLGPWLPEPVLTHGGRTALGPLETTLQRESVSMALLTLMERLTPAERAVFVLREAFEHSHREIAAVLGVDEAHSRKLHSRAREQLGRPRRQLPVDAEQRSRIVERFFAATVEGDVAGLERLLAEDVVAWADGGGRVSAARRPISGREKVLRYLLGLSARPEAALVRLESTEVNGEPGVLVLVDRTLIAVVVPDIEDGRVTAVRTVLNPGKLAFATSQLM</sequence>
<evidence type="ECO:0000259" key="8">
    <source>
        <dbReference type="Pfam" id="PF12680"/>
    </source>
</evidence>
<dbReference type="SUPFAM" id="SSF88659">
    <property type="entry name" value="Sigma3 and sigma4 domains of RNA polymerase sigma factors"/>
    <property type="match status" value="1"/>
</dbReference>